<accession>A0ABX9KKB7</accession>
<dbReference type="PROSITE" id="PS51332">
    <property type="entry name" value="B12_BINDING"/>
    <property type="match status" value="1"/>
</dbReference>
<comment type="caution">
    <text evidence="2">The sequence shown here is derived from an EMBL/GenBank/DDBJ whole genome shotgun (WGS) entry which is preliminary data.</text>
</comment>
<organism evidence="2 3">
    <name type="scientific">Psychrilyobacter piezotolerans</name>
    <dbReference type="NCBI Taxonomy" id="2293438"/>
    <lineage>
        <taxon>Bacteria</taxon>
        <taxon>Fusobacteriati</taxon>
        <taxon>Fusobacteriota</taxon>
        <taxon>Fusobacteriia</taxon>
        <taxon>Fusobacteriales</taxon>
        <taxon>Fusobacteriaceae</taxon>
        <taxon>Psychrilyobacter</taxon>
    </lineage>
</organism>
<dbReference type="InterPro" id="IPR006158">
    <property type="entry name" value="Cobalamin-bd"/>
</dbReference>
<dbReference type="Gene3D" id="3.30.30.60">
    <property type="entry name" value="D-lysine 5,6-aminomutase beta subunit KamE, N-terminal domain"/>
    <property type="match status" value="1"/>
</dbReference>
<dbReference type="EMBL" id="QUAJ01000002">
    <property type="protein sequence ID" value="REI42941.1"/>
    <property type="molecule type" value="Genomic_DNA"/>
</dbReference>
<dbReference type="InterPro" id="IPR036724">
    <property type="entry name" value="Cobalamin-bd_sf"/>
</dbReference>
<gene>
    <name evidence="2" type="ORF">DYH56_01985</name>
</gene>
<dbReference type="InterPro" id="IPR036843">
    <property type="entry name" value="KamE_N_sf"/>
</dbReference>
<dbReference type="SUPFAM" id="SSF117778">
    <property type="entry name" value="D-lysine 5,6-aminomutase beta subunit KamE, N-terminal domain"/>
    <property type="match status" value="1"/>
</dbReference>
<evidence type="ECO:0000313" key="3">
    <source>
        <dbReference type="Proteomes" id="UP000263486"/>
    </source>
</evidence>
<dbReference type="InterPro" id="IPR028991">
    <property type="entry name" value="KamE_N"/>
</dbReference>
<feature type="domain" description="B12-binding" evidence="1">
    <location>
        <begin position="120"/>
        <end position="262"/>
    </location>
</feature>
<name>A0ABX9KKB7_9FUSO</name>
<reference evidence="2 3" key="1">
    <citation type="submission" date="2018-08" db="EMBL/GenBank/DDBJ databases">
        <title>Draft genome sequence of Psychrilyobacter sp. strain SD5 isolated from Black Sea water.</title>
        <authorList>
            <person name="Yadav S."/>
            <person name="Villanueva L."/>
            <person name="Damste J.S.S."/>
        </authorList>
    </citation>
    <scope>NUCLEOTIDE SEQUENCE [LARGE SCALE GENOMIC DNA]</scope>
    <source>
        <strain evidence="2 3">SD5</strain>
    </source>
</reference>
<protein>
    <recommendedName>
        <fullName evidence="1">B12-binding domain-containing protein</fullName>
    </recommendedName>
</protein>
<evidence type="ECO:0000313" key="2">
    <source>
        <dbReference type="EMBL" id="REI42941.1"/>
    </source>
</evidence>
<dbReference type="RefSeq" id="WP_114641172.1">
    <property type="nucleotide sequence ID" value="NZ_JAACIO010000002.1"/>
</dbReference>
<dbReference type="Gene3D" id="3.40.50.280">
    <property type="entry name" value="Cobalamin-binding domain"/>
    <property type="match status" value="1"/>
</dbReference>
<dbReference type="SUPFAM" id="SSF52242">
    <property type="entry name" value="Cobalamin (vitamin B12)-binding domain"/>
    <property type="match status" value="1"/>
</dbReference>
<sequence length="262" mass="28870">MSGGLYSTEDKNFDTTLDLKKLKPYGDTMNDGKVQISLTLPVPADEKGAEAAKELAKKMGLSEPAVSHYGSLDTHFSFYVVYGSLNHTVNYDEIHVETVDIETMDMYGVQNFIKENIKRDVVIVGASTGTDAHTVGIDAVMNMKGYAGHYGLERYKGIEAYNLGSQVENEEFIKKAIELKADALLVSQTVTQKNIHIQNLTHLVELMEAEGIRDKVILIAGGPRISHELAKELGYDAGFGPGKYADDVATFIVEEMVKREMV</sequence>
<proteinExistence type="predicted"/>
<keyword evidence="3" id="KW-1185">Reference proteome</keyword>
<dbReference type="Pfam" id="PF02310">
    <property type="entry name" value="B12-binding"/>
    <property type="match status" value="1"/>
</dbReference>
<dbReference type="CDD" id="cd02067">
    <property type="entry name" value="B12-binding"/>
    <property type="match status" value="1"/>
</dbReference>
<evidence type="ECO:0000259" key="1">
    <source>
        <dbReference type="PROSITE" id="PS51332"/>
    </source>
</evidence>
<dbReference type="Proteomes" id="UP000263486">
    <property type="component" value="Unassembled WGS sequence"/>
</dbReference>
<dbReference type="Pfam" id="PF16554">
    <property type="entry name" value="OAM_dimer"/>
    <property type="match status" value="1"/>
</dbReference>